<accession>A0A6V7Y4U5</accession>
<proteinExistence type="predicted"/>
<evidence type="ECO:0000256" key="2">
    <source>
        <dbReference type="SAM" id="Phobius"/>
    </source>
</evidence>
<comment type="caution">
    <text evidence="3">The sequence shown here is derived from an EMBL/GenBank/DDBJ whole genome shotgun (WGS) entry which is preliminary data.</text>
</comment>
<feature type="transmembrane region" description="Helical" evidence="2">
    <location>
        <begin position="146"/>
        <end position="168"/>
    </location>
</feature>
<dbReference type="EMBL" id="CAJEWN010003149">
    <property type="protein sequence ID" value="CAD2206689.1"/>
    <property type="molecule type" value="Genomic_DNA"/>
</dbReference>
<evidence type="ECO:0000313" key="4">
    <source>
        <dbReference type="Proteomes" id="UP000580250"/>
    </source>
</evidence>
<name>A0A6V7Y4U5_MELEN</name>
<evidence type="ECO:0000313" key="3">
    <source>
        <dbReference type="EMBL" id="CAD2206689.1"/>
    </source>
</evidence>
<keyword evidence="2" id="KW-1133">Transmembrane helix</keyword>
<reference evidence="3 4" key="1">
    <citation type="submission" date="2020-08" db="EMBL/GenBank/DDBJ databases">
        <authorList>
            <person name="Koutsovoulos G."/>
            <person name="Danchin GJ E."/>
        </authorList>
    </citation>
    <scope>NUCLEOTIDE SEQUENCE [LARGE SCALE GENOMIC DNA]</scope>
</reference>
<keyword evidence="2" id="KW-0812">Transmembrane</keyword>
<keyword evidence="2" id="KW-0472">Membrane</keyword>
<feature type="region of interest" description="Disordered" evidence="1">
    <location>
        <begin position="1"/>
        <end position="22"/>
    </location>
</feature>
<evidence type="ECO:0000256" key="1">
    <source>
        <dbReference type="SAM" id="MobiDB-lite"/>
    </source>
</evidence>
<protein>
    <submittedName>
        <fullName evidence="3">Uncharacterized protein</fullName>
    </submittedName>
</protein>
<organism evidence="3 4">
    <name type="scientific">Meloidogyne enterolobii</name>
    <name type="common">Root-knot nematode worm</name>
    <name type="synonym">Meloidogyne mayaguensis</name>
    <dbReference type="NCBI Taxonomy" id="390850"/>
    <lineage>
        <taxon>Eukaryota</taxon>
        <taxon>Metazoa</taxon>
        <taxon>Ecdysozoa</taxon>
        <taxon>Nematoda</taxon>
        <taxon>Chromadorea</taxon>
        <taxon>Rhabditida</taxon>
        <taxon>Tylenchina</taxon>
        <taxon>Tylenchomorpha</taxon>
        <taxon>Tylenchoidea</taxon>
        <taxon>Meloidogynidae</taxon>
        <taxon>Meloidogyninae</taxon>
        <taxon>Meloidogyne</taxon>
    </lineage>
</organism>
<dbReference type="AlphaFoldDB" id="A0A6V7Y4U5"/>
<sequence>MKEQASEQEFAPLSKQNCLPLSEPSTSQTLEVLQSSNSSLPINNRNSLYHSLPLYWPKGWRTYGPSTQTNSFRQSSLNPEPSFTASTSPLIDNEQETNTPRKIFSLNRHQKISKNDTTLKGWRRKRRKEFNFFSFLPCLNVKGVKLFQFLALLISALFLLSIIIFVIANFSSIFSKNGNNDKNNKENLLKKEIKRLRSAYSDIRPKETQIWLLNNFELERKHKRSIGEEDKINSKSVFGLARLCGFNCTVNLKHGIDDNNSGESKISSQVLRITLERVEQNEKEGIGKKRKEKYCIG</sequence>
<gene>
    <name evidence="3" type="ORF">MENT_LOCUS60580</name>
</gene>
<dbReference type="Proteomes" id="UP000580250">
    <property type="component" value="Unassembled WGS sequence"/>
</dbReference>